<comment type="caution">
    <text evidence="2">The sequence shown here is derived from an EMBL/GenBank/DDBJ whole genome shotgun (WGS) entry which is preliminary data.</text>
</comment>
<evidence type="ECO:0000256" key="1">
    <source>
        <dbReference type="SAM" id="SignalP"/>
    </source>
</evidence>
<gene>
    <name evidence="2" type="ORF">QBC41DRAFT_324556</name>
</gene>
<sequence>MAGILCHHLLLSLLFLFLTVVDLLISGPVSAICDGQMHQPAQGNLVAQQRPPAQLSSKQGRRYEEIMAFCSFSMILTLLFS</sequence>
<evidence type="ECO:0000313" key="2">
    <source>
        <dbReference type="EMBL" id="KAK0667074.1"/>
    </source>
</evidence>
<reference evidence="2" key="1">
    <citation type="submission" date="2023-06" db="EMBL/GenBank/DDBJ databases">
        <title>Genome-scale phylogeny and comparative genomics of the fungal order Sordariales.</title>
        <authorList>
            <consortium name="Lawrence Berkeley National Laboratory"/>
            <person name="Hensen N."/>
            <person name="Bonometti L."/>
            <person name="Westerberg I."/>
            <person name="Brannstrom I.O."/>
            <person name="Guillou S."/>
            <person name="Cros-Aarteil S."/>
            <person name="Calhoun S."/>
            <person name="Haridas S."/>
            <person name="Kuo A."/>
            <person name="Mondo S."/>
            <person name="Pangilinan J."/>
            <person name="Riley R."/>
            <person name="Labutti K."/>
            <person name="Andreopoulos B."/>
            <person name="Lipzen A."/>
            <person name="Chen C."/>
            <person name="Yanf M."/>
            <person name="Daum C."/>
            <person name="Ng V."/>
            <person name="Clum A."/>
            <person name="Steindorff A."/>
            <person name="Ohm R."/>
            <person name="Martin F."/>
            <person name="Silar P."/>
            <person name="Natvig D."/>
            <person name="Lalanne C."/>
            <person name="Gautier V."/>
            <person name="Ament-Velasquez S.L."/>
            <person name="Kruys A."/>
            <person name="Hutchinson M.I."/>
            <person name="Powell A.J."/>
            <person name="Barry K."/>
            <person name="Miller A.N."/>
            <person name="Grigoriev I.V."/>
            <person name="Debuchy R."/>
            <person name="Gladieux P."/>
            <person name="Thoren M.H."/>
            <person name="Johannesson H."/>
        </authorList>
    </citation>
    <scope>NUCLEOTIDE SEQUENCE</scope>
    <source>
        <strain evidence="2">CBS 307.81</strain>
    </source>
</reference>
<feature type="chain" id="PRO_5041220538" evidence="1">
    <location>
        <begin position="32"/>
        <end position="81"/>
    </location>
</feature>
<feature type="signal peptide" evidence="1">
    <location>
        <begin position="1"/>
        <end position="31"/>
    </location>
</feature>
<organism evidence="2 3">
    <name type="scientific">Cercophora samala</name>
    <dbReference type="NCBI Taxonomy" id="330535"/>
    <lineage>
        <taxon>Eukaryota</taxon>
        <taxon>Fungi</taxon>
        <taxon>Dikarya</taxon>
        <taxon>Ascomycota</taxon>
        <taxon>Pezizomycotina</taxon>
        <taxon>Sordariomycetes</taxon>
        <taxon>Sordariomycetidae</taxon>
        <taxon>Sordariales</taxon>
        <taxon>Lasiosphaeriaceae</taxon>
        <taxon>Cercophora</taxon>
    </lineage>
</organism>
<keyword evidence="3" id="KW-1185">Reference proteome</keyword>
<dbReference type="AlphaFoldDB" id="A0AA39ZA40"/>
<keyword evidence="1" id="KW-0732">Signal</keyword>
<dbReference type="Proteomes" id="UP001174997">
    <property type="component" value="Unassembled WGS sequence"/>
</dbReference>
<proteinExistence type="predicted"/>
<protein>
    <submittedName>
        <fullName evidence="2">Uncharacterized protein</fullName>
    </submittedName>
</protein>
<evidence type="ECO:0000313" key="3">
    <source>
        <dbReference type="Proteomes" id="UP001174997"/>
    </source>
</evidence>
<name>A0AA39ZA40_9PEZI</name>
<dbReference type="EMBL" id="JAULSY010000077">
    <property type="protein sequence ID" value="KAK0667074.1"/>
    <property type="molecule type" value="Genomic_DNA"/>
</dbReference>
<accession>A0AA39ZA40</accession>